<dbReference type="InterPro" id="IPR007354">
    <property type="entry name" value="CruF-like"/>
</dbReference>
<dbReference type="Proteomes" id="UP000467428">
    <property type="component" value="Chromosome"/>
</dbReference>
<evidence type="ECO:0000256" key="1">
    <source>
        <dbReference type="SAM" id="Phobius"/>
    </source>
</evidence>
<evidence type="ECO:0008006" key="4">
    <source>
        <dbReference type="Google" id="ProtNLM"/>
    </source>
</evidence>
<feature type="transmembrane region" description="Helical" evidence="1">
    <location>
        <begin position="224"/>
        <end position="248"/>
    </location>
</feature>
<keyword evidence="1" id="KW-0812">Transmembrane</keyword>
<feature type="transmembrane region" description="Helical" evidence="1">
    <location>
        <begin position="67"/>
        <end position="83"/>
    </location>
</feature>
<evidence type="ECO:0000313" key="3">
    <source>
        <dbReference type="Proteomes" id="UP000467428"/>
    </source>
</evidence>
<dbReference type="AlphaFoldDB" id="A0A7I7S201"/>
<proteinExistence type="predicted"/>
<dbReference type="PANTHER" id="PTHR39419:SF1">
    <property type="entry name" value="SLL0814 PROTEIN"/>
    <property type="match status" value="1"/>
</dbReference>
<protein>
    <recommendedName>
        <fullName evidence="4">Carotenoid biosynthesis protein</fullName>
    </recommendedName>
</protein>
<sequence length="318" mass="32916">MQASVEPAATVARRVFIKRASGTCKLYGVSPCRTVGGHGRRLPGSSTLEVARMAFAVPVAPVRSMHAAVWTLVAAAILVQIAYPLMPEAWRTEVTVTSVVVFFLAAVADAARVHGVGGAAVLIGAAGGGGLVAESIGVATGWPFGEYAYTGTLGAEIIGVPVVVPMAWVMMAWPALNVARTLVTRRAAVVAVGAAALTAWDVFLDPQMVSAGHWTWFDPEPGLPLIPGIPLTNYVGWLLVSAAVMTALDRALPRADGPSAPAAALYLWVYFSSVLAHAVFFGLPGSAVTGGVLMGAVAIPFALTLARRRGRTYQGGTS</sequence>
<dbReference type="KEGG" id="marz:MARA_41910"/>
<keyword evidence="1" id="KW-0472">Membrane</keyword>
<feature type="transmembrane region" description="Helical" evidence="1">
    <location>
        <begin position="115"/>
        <end position="133"/>
    </location>
</feature>
<evidence type="ECO:0000313" key="2">
    <source>
        <dbReference type="EMBL" id="BBY50723.1"/>
    </source>
</evidence>
<feature type="transmembrane region" description="Helical" evidence="1">
    <location>
        <begin position="89"/>
        <end position="108"/>
    </location>
</feature>
<dbReference type="EMBL" id="AP022593">
    <property type="protein sequence ID" value="BBY50723.1"/>
    <property type="molecule type" value="Genomic_DNA"/>
</dbReference>
<gene>
    <name evidence="2" type="ORF">MARA_41910</name>
</gene>
<feature type="transmembrane region" description="Helical" evidence="1">
    <location>
        <begin position="287"/>
        <end position="306"/>
    </location>
</feature>
<keyword evidence="3" id="KW-1185">Reference proteome</keyword>
<dbReference type="Pfam" id="PF04240">
    <property type="entry name" value="Caroten_synth"/>
    <property type="match status" value="1"/>
</dbReference>
<organism evidence="2 3">
    <name type="scientific">Mycolicibacterium arabiense</name>
    <dbReference type="NCBI Taxonomy" id="1286181"/>
    <lineage>
        <taxon>Bacteria</taxon>
        <taxon>Bacillati</taxon>
        <taxon>Actinomycetota</taxon>
        <taxon>Actinomycetes</taxon>
        <taxon>Mycobacteriales</taxon>
        <taxon>Mycobacteriaceae</taxon>
        <taxon>Mycolicibacterium</taxon>
    </lineage>
</organism>
<feature type="transmembrane region" description="Helical" evidence="1">
    <location>
        <begin position="153"/>
        <end position="175"/>
    </location>
</feature>
<keyword evidence="1" id="KW-1133">Transmembrane helix</keyword>
<name>A0A7I7S201_9MYCO</name>
<reference evidence="2 3" key="1">
    <citation type="journal article" date="2019" name="Emerg. Microbes Infect.">
        <title>Comprehensive subspecies identification of 175 nontuberculous mycobacteria species based on 7547 genomic profiles.</title>
        <authorList>
            <person name="Matsumoto Y."/>
            <person name="Kinjo T."/>
            <person name="Motooka D."/>
            <person name="Nabeya D."/>
            <person name="Jung N."/>
            <person name="Uechi K."/>
            <person name="Horii T."/>
            <person name="Iida T."/>
            <person name="Fujita J."/>
            <person name="Nakamura S."/>
        </authorList>
    </citation>
    <scope>NUCLEOTIDE SEQUENCE [LARGE SCALE GENOMIC DNA]</scope>
    <source>
        <strain evidence="2 3">JCM 18538</strain>
    </source>
</reference>
<accession>A0A7I7S201</accession>
<feature type="transmembrane region" description="Helical" evidence="1">
    <location>
        <begin position="187"/>
        <end position="204"/>
    </location>
</feature>
<geneLocation type="plasmid" evidence="3">
    <name>pjcm18538 dna</name>
</geneLocation>
<feature type="transmembrane region" description="Helical" evidence="1">
    <location>
        <begin position="260"/>
        <end position="281"/>
    </location>
</feature>
<dbReference type="PANTHER" id="PTHR39419">
    <property type="entry name" value="SLL0814 PROTEIN"/>
    <property type="match status" value="1"/>
</dbReference>